<dbReference type="InterPro" id="IPR036412">
    <property type="entry name" value="HAD-like_sf"/>
</dbReference>
<sequence length="229" mass="24641">MPAQLVIFDFDGTLFDTHQAISHSIKLTFDSLLPASAPAESGVQKLIGSGLGLREVLRALHTTPGSFDEDEWTSTYRRLYNEEGQKLVSAFPGAKELLIMLNLNEVPVAIVSNKGVAAVETALENNGIDTIPKDLIVGDNTPGATRKPDTGSFEKVLLPTLKARGLAHVDASRTLVVGDTEADVKFAANIGAKSVWCRYGYGERSACEKLEPHFTVDSLDEVAGIVDNM</sequence>
<evidence type="ECO:0000313" key="1">
    <source>
        <dbReference type="EMBL" id="VTT77113.1"/>
    </source>
</evidence>
<dbReference type="eggNOG" id="ENOG502SJGU">
    <property type="taxonomic scope" value="Eukaryota"/>
</dbReference>
<dbReference type="Gene3D" id="1.10.150.240">
    <property type="entry name" value="Putative phosphatase, domain 2"/>
    <property type="match status" value="1"/>
</dbReference>
<proteinExistence type="predicted"/>
<organism evidence="1 2">
    <name type="scientific">Fusarium fujikuroi</name>
    <name type="common">Bakanae and foot rot disease fungus</name>
    <name type="synonym">Gibberella fujikuroi</name>
    <dbReference type="NCBI Taxonomy" id="5127"/>
    <lineage>
        <taxon>Eukaryota</taxon>
        <taxon>Fungi</taxon>
        <taxon>Dikarya</taxon>
        <taxon>Ascomycota</taxon>
        <taxon>Pezizomycotina</taxon>
        <taxon>Sordariomycetes</taxon>
        <taxon>Hypocreomycetidae</taxon>
        <taxon>Hypocreales</taxon>
        <taxon>Nectriaceae</taxon>
        <taxon>Fusarium</taxon>
        <taxon>Fusarium fujikuroi species complex</taxon>
    </lineage>
</organism>
<dbReference type="InterPro" id="IPR041492">
    <property type="entry name" value="HAD_2"/>
</dbReference>
<dbReference type="InterPro" id="IPR050155">
    <property type="entry name" value="HAD-like_hydrolase_sf"/>
</dbReference>
<name>A0A0I9XE34_FUSFU</name>
<dbReference type="SFLD" id="SFLDG01129">
    <property type="entry name" value="C1.5:_HAD__Beta-PGM__Phosphata"/>
    <property type="match status" value="1"/>
</dbReference>
<dbReference type="AlphaFoldDB" id="A0A0I9XE34"/>
<dbReference type="PANTHER" id="PTHR43434:SF1">
    <property type="entry name" value="PHOSPHOGLYCOLATE PHOSPHATASE"/>
    <property type="match status" value="1"/>
</dbReference>
<reference evidence="1" key="1">
    <citation type="submission" date="2019-05" db="EMBL/GenBank/DDBJ databases">
        <authorList>
            <person name="Piombo E."/>
        </authorList>
    </citation>
    <scope>NUCLEOTIDE SEQUENCE</scope>
    <source>
        <strain evidence="1">C2S</strain>
    </source>
</reference>
<dbReference type="GO" id="GO:0008967">
    <property type="term" value="F:phosphoglycolate phosphatase activity"/>
    <property type="evidence" value="ECO:0007669"/>
    <property type="project" value="TreeGrafter"/>
</dbReference>
<dbReference type="Gene3D" id="3.40.50.1000">
    <property type="entry name" value="HAD superfamily/HAD-like"/>
    <property type="match status" value="1"/>
</dbReference>
<gene>
    <name evidence="1" type="ORF">C2S_2166</name>
</gene>
<dbReference type="InterPro" id="IPR023198">
    <property type="entry name" value="PGP-like_dom2"/>
</dbReference>
<dbReference type="SFLD" id="SFLDS00003">
    <property type="entry name" value="Haloacid_Dehalogenase"/>
    <property type="match status" value="1"/>
</dbReference>
<dbReference type="GO" id="GO:0006281">
    <property type="term" value="P:DNA repair"/>
    <property type="evidence" value="ECO:0007669"/>
    <property type="project" value="TreeGrafter"/>
</dbReference>
<dbReference type="SUPFAM" id="SSF56784">
    <property type="entry name" value="HAD-like"/>
    <property type="match status" value="1"/>
</dbReference>
<dbReference type="Pfam" id="PF13419">
    <property type="entry name" value="HAD_2"/>
    <property type="match status" value="1"/>
</dbReference>
<dbReference type="InterPro" id="IPR023214">
    <property type="entry name" value="HAD_sf"/>
</dbReference>
<accession>A0A0I9XE34</accession>
<dbReference type="Proteomes" id="UP000760494">
    <property type="component" value="Unassembled WGS sequence"/>
</dbReference>
<protein>
    <submittedName>
        <fullName evidence="1">Uncharacterized protein</fullName>
    </submittedName>
</protein>
<evidence type="ECO:0000313" key="2">
    <source>
        <dbReference type="Proteomes" id="UP000760494"/>
    </source>
</evidence>
<comment type="caution">
    <text evidence="1">The sequence shown here is derived from an EMBL/GenBank/DDBJ whole genome shotgun (WGS) entry which is preliminary data.</text>
</comment>
<dbReference type="OrthoDB" id="47007at2759"/>
<dbReference type="PANTHER" id="PTHR43434">
    <property type="entry name" value="PHOSPHOGLYCOLATE PHOSPHATASE"/>
    <property type="match status" value="1"/>
</dbReference>
<dbReference type="EMBL" id="CABFJX010000385">
    <property type="protein sequence ID" value="VTT77113.1"/>
    <property type="molecule type" value="Genomic_DNA"/>
</dbReference>